<feature type="region of interest" description="Disordered" evidence="1">
    <location>
        <begin position="279"/>
        <end position="318"/>
    </location>
</feature>
<dbReference type="Gene3D" id="2.120.10.30">
    <property type="entry name" value="TolB, C-terminal domain"/>
    <property type="match status" value="1"/>
</dbReference>
<evidence type="ECO:0000256" key="1">
    <source>
        <dbReference type="SAM" id="MobiDB-lite"/>
    </source>
</evidence>
<dbReference type="Proteomes" id="UP000177458">
    <property type="component" value="Unassembled WGS sequence"/>
</dbReference>
<dbReference type="SUPFAM" id="SSF101898">
    <property type="entry name" value="NHL repeat"/>
    <property type="match status" value="1"/>
</dbReference>
<dbReference type="AlphaFoldDB" id="A0A1F4UT71"/>
<keyword evidence="2" id="KW-0812">Transmembrane</keyword>
<keyword evidence="2" id="KW-1133">Transmembrane helix</keyword>
<name>A0A1F4UT71_UNCKA</name>
<protein>
    <submittedName>
        <fullName evidence="3">Uncharacterized protein</fullName>
    </submittedName>
</protein>
<comment type="caution">
    <text evidence="3">The sequence shown here is derived from an EMBL/GenBank/DDBJ whole genome shotgun (WGS) entry which is preliminary data.</text>
</comment>
<evidence type="ECO:0000256" key="2">
    <source>
        <dbReference type="SAM" id="Phobius"/>
    </source>
</evidence>
<keyword evidence="2" id="KW-0472">Membrane</keyword>
<dbReference type="InterPro" id="IPR011042">
    <property type="entry name" value="6-blade_b-propeller_TolB-like"/>
</dbReference>
<dbReference type="EMBL" id="MEVF01000049">
    <property type="protein sequence ID" value="OGC48092.1"/>
    <property type="molecule type" value="Genomic_DNA"/>
</dbReference>
<feature type="compositionally biased region" description="Basic and acidic residues" evidence="1">
    <location>
        <begin position="307"/>
        <end position="318"/>
    </location>
</feature>
<evidence type="ECO:0000313" key="3">
    <source>
        <dbReference type="EMBL" id="OGC48092.1"/>
    </source>
</evidence>
<feature type="compositionally biased region" description="Low complexity" evidence="1">
    <location>
        <begin position="293"/>
        <end position="306"/>
    </location>
</feature>
<accession>A0A1F4UT71</accession>
<evidence type="ECO:0000313" key="4">
    <source>
        <dbReference type="Proteomes" id="UP000177458"/>
    </source>
</evidence>
<feature type="compositionally biased region" description="Polar residues" evidence="1">
    <location>
        <begin position="279"/>
        <end position="292"/>
    </location>
</feature>
<proteinExistence type="predicted"/>
<reference evidence="3 4" key="1">
    <citation type="journal article" date="2016" name="Nat. Commun.">
        <title>Thousands of microbial genomes shed light on interconnected biogeochemical processes in an aquifer system.</title>
        <authorList>
            <person name="Anantharaman K."/>
            <person name="Brown C.T."/>
            <person name="Hug L.A."/>
            <person name="Sharon I."/>
            <person name="Castelle C.J."/>
            <person name="Probst A.J."/>
            <person name="Thomas B.C."/>
            <person name="Singh A."/>
            <person name="Wilkins M.J."/>
            <person name="Karaoz U."/>
            <person name="Brodie E.L."/>
            <person name="Williams K.H."/>
            <person name="Hubbard S.S."/>
            <person name="Banfield J.F."/>
        </authorList>
    </citation>
    <scope>NUCLEOTIDE SEQUENCE [LARGE SCALE GENOMIC DNA]</scope>
</reference>
<organism evidence="3 4">
    <name type="scientific">candidate division WWE3 bacterium RIFCSPLOWO2_01_FULL_37_15</name>
    <dbReference type="NCBI Taxonomy" id="1802622"/>
    <lineage>
        <taxon>Bacteria</taxon>
        <taxon>Katanobacteria</taxon>
    </lineage>
</organism>
<gene>
    <name evidence="3" type="ORF">A3A69_01550</name>
</gene>
<sequence length="567" mass="63430">MNKRFTAKIQNIKPSTDSSTNVVSDNIVVIPESADLKTRKGSVFATFCIKSEIPNDSKLITKIITDILNETYYQSENISPIQSIEKALSDITEKILSLPSEQIRSLYGGARKDISIDILTVVLWGNVIYIVQYGEGKVYLIRDGYPKIIETLKEGNFSAASGFIKEDDVVALCTQKFAELVPPEKFLTQPLLSADLPPDASSLILKFSEEVTFSEKETIKFYDEKAKKKKGSPKLLRINKAGILNFLKKQKFKFFVGSIILLMMTSIFTTLSGRNDESTYNDSNVMGESTQLQQEEAQQTETPPEADTSKDSETKTTRVKDSPIYDIKITDPSVETSEIVVLDENVVVSDNSTGKIYVSSITTPKYEQNNTSFVGINSLSYDDGNLSFSDNEGYKVYSVIIDKVLESYTKAGLNKTATYLDFIYSLEDGKIVKYTKEKNELTSSLWAQNQDFADAKSLSVAVSIYVITGDGKVVKYTKGLKDDFEITGLDTTVNQAVKVVAHYNFDNIYIADSENKRIIVINENGELIKQLKHINPEHWQNIKDISVDPKEEKLFVLDGSKIFEVAL</sequence>
<feature type="transmembrane region" description="Helical" evidence="2">
    <location>
        <begin position="254"/>
        <end position="273"/>
    </location>
</feature>